<organism evidence="3 4">
    <name type="scientific">Azomonas macrocytogenes</name>
    <name type="common">Azotobacter macrocytogenes</name>
    <dbReference type="NCBI Taxonomy" id="69962"/>
    <lineage>
        <taxon>Bacteria</taxon>
        <taxon>Pseudomonadati</taxon>
        <taxon>Pseudomonadota</taxon>
        <taxon>Gammaproteobacteria</taxon>
        <taxon>Pseudomonadales</taxon>
        <taxon>Pseudomonadaceae</taxon>
        <taxon>Azomonas</taxon>
    </lineage>
</organism>
<reference evidence="3 4" key="1">
    <citation type="submission" date="2020-08" db="EMBL/GenBank/DDBJ databases">
        <title>Genomic Encyclopedia of Type Strains, Phase III (KMG-III): the genomes of soil and plant-associated and newly described type strains.</title>
        <authorList>
            <person name="Whitman W."/>
        </authorList>
    </citation>
    <scope>NUCLEOTIDE SEQUENCE [LARGE SCALE GENOMIC DNA]</scope>
    <source>
        <strain evidence="3 4">CECT 4462</strain>
    </source>
</reference>
<sequence length="134" mass="14712">MDTDVLKKWLNAGVVNKGMLQATEEGTPQGGVISPTLANLTLDGLESQLKKHLGIKRSGRLKVNVVRYADDFVITADSPEVLEKEVRPWVEQFLVLRGLELAKSLLLTRSFFDQPGTAKALIAVGNIRPTKAMK</sequence>
<name>A0A839T6V3_AZOMA</name>
<dbReference type="PROSITE" id="PS50878">
    <property type="entry name" value="RT_POL"/>
    <property type="match status" value="1"/>
</dbReference>
<keyword evidence="3" id="KW-0808">Transferase</keyword>
<protein>
    <submittedName>
        <fullName evidence="3">Retron-type reverse transcriptase</fullName>
    </submittedName>
</protein>
<evidence type="ECO:0000313" key="4">
    <source>
        <dbReference type="Proteomes" id="UP000549250"/>
    </source>
</evidence>
<dbReference type="SUPFAM" id="SSF56672">
    <property type="entry name" value="DNA/RNA polymerases"/>
    <property type="match status" value="1"/>
</dbReference>
<gene>
    <name evidence="3" type="ORF">FHR87_003672</name>
</gene>
<dbReference type="InterPro" id="IPR051083">
    <property type="entry name" value="GrpII_Intron_Splice-Mob/Def"/>
</dbReference>
<dbReference type="GO" id="GO:0003964">
    <property type="term" value="F:RNA-directed DNA polymerase activity"/>
    <property type="evidence" value="ECO:0007669"/>
    <property type="project" value="UniProtKB-KW"/>
</dbReference>
<dbReference type="InterPro" id="IPR043502">
    <property type="entry name" value="DNA/RNA_pol_sf"/>
</dbReference>
<dbReference type="InterPro" id="IPR000477">
    <property type="entry name" value="RT_dom"/>
</dbReference>
<comment type="similarity">
    <text evidence="1">Belongs to the bacterial reverse transcriptase family.</text>
</comment>
<evidence type="ECO:0000259" key="2">
    <source>
        <dbReference type="PROSITE" id="PS50878"/>
    </source>
</evidence>
<evidence type="ECO:0000256" key="1">
    <source>
        <dbReference type="ARBA" id="ARBA00034120"/>
    </source>
</evidence>
<keyword evidence="3" id="KW-0548">Nucleotidyltransferase</keyword>
<dbReference type="PANTHER" id="PTHR34047">
    <property type="entry name" value="NUCLEAR INTRON MATURASE 1, MITOCHONDRIAL-RELATED"/>
    <property type="match status" value="1"/>
</dbReference>
<accession>A0A839T6V3</accession>
<dbReference type="PANTHER" id="PTHR34047:SF8">
    <property type="entry name" value="PROTEIN YKFC"/>
    <property type="match status" value="1"/>
</dbReference>
<feature type="domain" description="Reverse transcriptase" evidence="2">
    <location>
        <begin position="1"/>
        <end position="119"/>
    </location>
</feature>
<dbReference type="EMBL" id="JACHXI010000030">
    <property type="protein sequence ID" value="MBB3105237.1"/>
    <property type="molecule type" value="Genomic_DNA"/>
</dbReference>
<dbReference type="Proteomes" id="UP000549250">
    <property type="component" value="Unassembled WGS sequence"/>
</dbReference>
<dbReference type="Pfam" id="PF00078">
    <property type="entry name" value="RVT_1"/>
    <property type="match status" value="1"/>
</dbReference>
<dbReference type="CDD" id="cd01651">
    <property type="entry name" value="RT_G2_intron"/>
    <property type="match status" value="1"/>
</dbReference>
<evidence type="ECO:0000313" key="3">
    <source>
        <dbReference type="EMBL" id="MBB3105237.1"/>
    </source>
</evidence>
<dbReference type="AlphaFoldDB" id="A0A839T6V3"/>
<comment type="caution">
    <text evidence="3">The sequence shown here is derived from an EMBL/GenBank/DDBJ whole genome shotgun (WGS) entry which is preliminary data.</text>
</comment>
<keyword evidence="4" id="KW-1185">Reference proteome</keyword>
<keyword evidence="3" id="KW-0695">RNA-directed DNA polymerase</keyword>
<proteinExistence type="inferred from homology"/>